<organism evidence="2 3">
    <name type="scientific">Aurantiacibacter rhizosphaerae</name>
    <dbReference type="NCBI Taxonomy" id="2691582"/>
    <lineage>
        <taxon>Bacteria</taxon>
        <taxon>Pseudomonadati</taxon>
        <taxon>Pseudomonadota</taxon>
        <taxon>Alphaproteobacteria</taxon>
        <taxon>Sphingomonadales</taxon>
        <taxon>Erythrobacteraceae</taxon>
        <taxon>Aurantiacibacter</taxon>
    </lineage>
</organism>
<accession>A0A844XAY2</accession>
<protein>
    <submittedName>
        <fullName evidence="2">Uncharacterized protein</fullName>
    </submittedName>
</protein>
<evidence type="ECO:0000313" key="3">
    <source>
        <dbReference type="Proteomes" id="UP000461409"/>
    </source>
</evidence>
<keyword evidence="3" id="KW-1185">Reference proteome</keyword>
<feature type="compositionally biased region" description="Polar residues" evidence="1">
    <location>
        <begin position="162"/>
        <end position="176"/>
    </location>
</feature>
<dbReference type="Proteomes" id="UP000461409">
    <property type="component" value="Unassembled WGS sequence"/>
</dbReference>
<reference evidence="2 3" key="1">
    <citation type="submission" date="2019-12" db="EMBL/GenBank/DDBJ databases">
        <authorList>
            <person name="Lee S.D."/>
        </authorList>
    </citation>
    <scope>NUCLEOTIDE SEQUENCE [LARGE SCALE GENOMIC DNA]</scope>
    <source>
        <strain evidence="2 3">GH3-10</strain>
    </source>
</reference>
<evidence type="ECO:0000313" key="2">
    <source>
        <dbReference type="EMBL" id="MWV27651.1"/>
    </source>
</evidence>
<name>A0A844XAY2_9SPHN</name>
<feature type="region of interest" description="Disordered" evidence="1">
    <location>
        <begin position="162"/>
        <end position="184"/>
    </location>
</feature>
<evidence type="ECO:0000256" key="1">
    <source>
        <dbReference type="SAM" id="MobiDB-lite"/>
    </source>
</evidence>
<proteinExistence type="predicted"/>
<dbReference type="RefSeq" id="WP_160485202.1">
    <property type="nucleotide sequence ID" value="NZ_WUBR01000001.1"/>
</dbReference>
<dbReference type="AlphaFoldDB" id="A0A844XAY2"/>
<comment type="caution">
    <text evidence="2">The sequence shown here is derived from an EMBL/GenBank/DDBJ whole genome shotgun (WGS) entry which is preliminary data.</text>
</comment>
<dbReference type="EMBL" id="WUBR01000001">
    <property type="protein sequence ID" value="MWV27651.1"/>
    <property type="molecule type" value="Genomic_DNA"/>
</dbReference>
<gene>
    <name evidence="2" type="ORF">GRF63_07010</name>
</gene>
<reference evidence="2 3" key="2">
    <citation type="submission" date="2020-02" db="EMBL/GenBank/DDBJ databases">
        <title>Erythrobacter dongmakensis sp. nov., isolated from a tidal mudflat.</title>
        <authorList>
            <person name="Kim I.S."/>
        </authorList>
    </citation>
    <scope>NUCLEOTIDE SEQUENCE [LARGE SCALE GENOMIC DNA]</scope>
    <source>
        <strain evidence="2 3">GH3-10</strain>
    </source>
</reference>
<sequence>MTHSAEGRKLLTIELEKPMRKITLLSAFALSLSACGGSDESSVQTDDGETIDYKVDTAGDDSEIRITGDDGEEMVINSSVGADVSLPDGFTVYPGATIVNSTVMNQSDGQGTLVIMQSDDSPEEMADFYRSQAEKSGIAIGMEASSNGAKMVAGESDDGATFSFNATSSGEGTTGQLVVGKGLN</sequence>